<organism evidence="6 7">
    <name type="scientific">Candidatus Avitreponema avistercoris</name>
    <dbReference type="NCBI Taxonomy" id="2840705"/>
    <lineage>
        <taxon>Bacteria</taxon>
        <taxon>Pseudomonadati</taxon>
        <taxon>Spirochaetota</taxon>
        <taxon>Spirochaetia</taxon>
        <taxon>Spirochaetales</taxon>
        <taxon>Candidatus Avitreponema</taxon>
    </lineage>
</organism>
<accession>A0A9D9EL45</accession>
<dbReference type="AlphaFoldDB" id="A0A9D9EL45"/>
<dbReference type="Pfam" id="PF03466">
    <property type="entry name" value="LysR_substrate"/>
    <property type="match status" value="1"/>
</dbReference>
<comment type="similarity">
    <text evidence="1">Belongs to the LysR transcriptional regulatory family.</text>
</comment>
<name>A0A9D9EL45_9SPIR</name>
<keyword evidence="2" id="KW-0805">Transcription regulation</keyword>
<evidence type="ECO:0000259" key="5">
    <source>
        <dbReference type="PROSITE" id="PS50931"/>
    </source>
</evidence>
<dbReference type="GO" id="GO:0003700">
    <property type="term" value="F:DNA-binding transcription factor activity"/>
    <property type="evidence" value="ECO:0007669"/>
    <property type="project" value="InterPro"/>
</dbReference>
<dbReference type="PANTHER" id="PTHR30346:SF0">
    <property type="entry name" value="HCA OPERON TRANSCRIPTIONAL ACTIVATOR HCAR"/>
    <property type="match status" value="1"/>
</dbReference>
<dbReference type="InterPro" id="IPR036388">
    <property type="entry name" value="WH-like_DNA-bd_sf"/>
</dbReference>
<protein>
    <submittedName>
        <fullName evidence="6">LysR family transcriptional regulator</fullName>
    </submittedName>
</protein>
<dbReference type="PRINTS" id="PR00039">
    <property type="entry name" value="HTHLYSR"/>
</dbReference>
<evidence type="ECO:0000313" key="7">
    <source>
        <dbReference type="Proteomes" id="UP000823616"/>
    </source>
</evidence>
<comment type="caution">
    <text evidence="6">The sequence shown here is derived from an EMBL/GenBank/DDBJ whole genome shotgun (WGS) entry which is preliminary data.</text>
</comment>
<evidence type="ECO:0000256" key="3">
    <source>
        <dbReference type="ARBA" id="ARBA00023125"/>
    </source>
</evidence>
<evidence type="ECO:0000256" key="4">
    <source>
        <dbReference type="ARBA" id="ARBA00023163"/>
    </source>
</evidence>
<reference evidence="6" key="2">
    <citation type="journal article" date="2021" name="PeerJ">
        <title>Extensive microbial diversity within the chicken gut microbiome revealed by metagenomics and culture.</title>
        <authorList>
            <person name="Gilroy R."/>
            <person name="Ravi A."/>
            <person name="Getino M."/>
            <person name="Pursley I."/>
            <person name="Horton D.L."/>
            <person name="Alikhan N.F."/>
            <person name="Baker D."/>
            <person name="Gharbi K."/>
            <person name="Hall N."/>
            <person name="Watson M."/>
            <person name="Adriaenssens E.M."/>
            <person name="Foster-Nyarko E."/>
            <person name="Jarju S."/>
            <person name="Secka A."/>
            <person name="Antonio M."/>
            <person name="Oren A."/>
            <person name="Chaudhuri R.R."/>
            <person name="La Ragione R."/>
            <person name="Hildebrand F."/>
            <person name="Pallen M.J."/>
        </authorList>
    </citation>
    <scope>NUCLEOTIDE SEQUENCE</scope>
    <source>
        <strain evidence="6">B3-4054</strain>
    </source>
</reference>
<dbReference type="Gene3D" id="3.40.190.290">
    <property type="match status" value="1"/>
</dbReference>
<dbReference type="PANTHER" id="PTHR30346">
    <property type="entry name" value="TRANSCRIPTIONAL DUAL REGULATOR HCAR-RELATED"/>
    <property type="match status" value="1"/>
</dbReference>
<feature type="domain" description="HTH lysR-type" evidence="5">
    <location>
        <begin position="1"/>
        <end position="58"/>
    </location>
</feature>
<dbReference type="SUPFAM" id="SSF53850">
    <property type="entry name" value="Periplasmic binding protein-like II"/>
    <property type="match status" value="1"/>
</dbReference>
<gene>
    <name evidence="6" type="ORF">IAA96_03215</name>
</gene>
<dbReference type="Pfam" id="PF00126">
    <property type="entry name" value="HTH_1"/>
    <property type="match status" value="1"/>
</dbReference>
<evidence type="ECO:0000313" key="6">
    <source>
        <dbReference type="EMBL" id="MBO8450096.1"/>
    </source>
</evidence>
<dbReference type="InterPro" id="IPR005119">
    <property type="entry name" value="LysR_subst-bd"/>
</dbReference>
<dbReference type="Proteomes" id="UP000823616">
    <property type="component" value="Unassembled WGS sequence"/>
</dbReference>
<dbReference type="CDD" id="cd05466">
    <property type="entry name" value="PBP2_LTTR_substrate"/>
    <property type="match status" value="1"/>
</dbReference>
<keyword evidence="4" id="KW-0804">Transcription</keyword>
<reference evidence="6" key="1">
    <citation type="submission" date="2020-10" db="EMBL/GenBank/DDBJ databases">
        <authorList>
            <person name="Gilroy R."/>
        </authorList>
    </citation>
    <scope>NUCLEOTIDE SEQUENCE</scope>
    <source>
        <strain evidence="6">B3-4054</strain>
    </source>
</reference>
<dbReference type="EMBL" id="JADIMS010000054">
    <property type="protein sequence ID" value="MBO8450096.1"/>
    <property type="molecule type" value="Genomic_DNA"/>
</dbReference>
<dbReference type="GO" id="GO:0032993">
    <property type="term" value="C:protein-DNA complex"/>
    <property type="evidence" value="ECO:0007669"/>
    <property type="project" value="TreeGrafter"/>
</dbReference>
<evidence type="ECO:0000256" key="1">
    <source>
        <dbReference type="ARBA" id="ARBA00009437"/>
    </source>
</evidence>
<dbReference type="SUPFAM" id="SSF46785">
    <property type="entry name" value="Winged helix' DNA-binding domain"/>
    <property type="match status" value="1"/>
</dbReference>
<dbReference type="GO" id="GO:0003677">
    <property type="term" value="F:DNA binding"/>
    <property type="evidence" value="ECO:0007669"/>
    <property type="project" value="UniProtKB-KW"/>
</dbReference>
<dbReference type="PROSITE" id="PS50931">
    <property type="entry name" value="HTH_LYSR"/>
    <property type="match status" value="1"/>
</dbReference>
<dbReference type="InterPro" id="IPR036390">
    <property type="entry name" value="WH_DNA-bd_sf"/>
</dbReference>
<sequence>MTIQQLKYVVKIAECGSITEAARRLFISQPSLSAAVKELEEEFGLEIFYRTARGVSLSAAGSEFLSYARQITELSELLQERWLSEKPPRRLCSVSTQHYSFAVNAFVNMILSMGAHEYEFTLRETRTYEIIEDVAEFRSEIGVLYLSEFNRKVLTKLIRERHLVFYPLFDADPHVFISASHPLAGCTEISLDMLEDYPFLTFEQGSYNSFYFSEEILSAEPRKKVIRVTDRATLFNLLIGLNGYTVCTGILDRKLNGSNILSVRLQSGERMCVGYLLNEKTRLSVSAARYIEELKKLVPDSGAQSERCEKK</sequence>
<evidence type="ECO:0000256" key="2">
    <source>
        <dbReference type="ARBA" id="ARBA00023015"/>
    </source>
</evidence>
<dbReference type="FunFam" id="1.10.10.10:FF:000001">
    <property type="entry name" value="LysR family transcriptional regulator"/>
    <property type="match status" value="1"/>
</dbReference>
<keyword evidence="3" id="KW-0238">DNA-binding</keyword>
<dbReference type="InterPro" id="IPR000847">
    <property type="entry name" value="LysR_HTH_N"/>
</dbReference>
<proteinExistence type="inferred from homology"/>
<dbReference type="Gene3D" id="1.10.10.10">
    <property type="entry name" value="Winged helix-like DNA-binding domain superfamily/Winged helix DNA-binding domain"/>
    <property type="match status" value="1"/>
</dbReference>